<evidence type="ECO:0000313" key="4">
    <source>
        <dbReference type="Proteomes" id="UP000471633"/>
    </source>
</evidence>
<dbReference type="CTD" id="75576702"/>
<dbReference type="GO" id="GO:0005509">
    <property type="term" value="F:calcium ion binding"/>
    <property type="evidence" value="ECO:0007669"/>
    <property type="project" value="InterPro"/>
</dbReference>
<comment type="caution">
    <text evidence="3">The sequence shown here is derived from an EMBL/GenBank/DDBJ whole genome shotgun (WGS) entry which is preliminary data.</text>
</comment>
<accession>A0A922LR01</accession>
<keyword evidence="4" id="KW-1185">Reference proteome</keyword>
<evidence type="ECO:0000256" key="1">
    <source>
        <dbReference type="ARBA" id="ARBA00022837"/>
    </source>
</evidence>
<dbReference type="PROSITE" id="PS00018">
    <property type="entry name" value="EF_HAND_1"/>
    <property type="match status" value="1"/>
</dbReference>
<reference evidence="3" key="1">
    <citation type="journal article" date="2012" name="Nat. Genet.">
        <title>Whole-genome sequence of Schistosoma haematobium.</title>
        <authorList>
            <person name="Young N.D."/>
            <person name="Jex A.R."/>
            <person name="Li B."/>
            <person name="Liu S."/>
            <person name="Yang L."/>
            <person name="Xiong Z."/>
            <person name="Li Y."/>
            <person name="Cantacessi C."/>
            <person name="Hall R.S."/>
            <person name="Xu X."/>
            <person name="Chen F."/>
            <person name="Wu X."/>
            <person name="Zerlotini A."/>
            <person name="Oliveira G."/>
            <person name="Hofmann A."/>
            <person name="Zhang G."/>
            <person name="Fang X."/>
            <person name="Kang Y."/>
            <person name="Campbell B.E."/>
            <person name="Loukas A."/>
            <person name="Ranganathan S."/>
            <person name="Rollinson D."/>
            <person name="Rinaldi G."/>
            <person name="Brindley P.J."/>
            <person name="Yang H."/>
            <person name="Wang J."/>
            <person name="Wang J."/>
            <person name="Gasser R.B."/>
        </authorList>
    </citation>
    <scope>NUCLEOTIDE SEQUENCE</scope>
</reference>
<dbReference type="InterPro" id="IPR002048">
    <property type="entry name" value="EF_hand_dom"/>
</dbReference>
<name>A0A922LR01_SCHHA</name>
<reference evidence="3" key="4">
    <citation type="journal article" date="2022" name="PLoS Pathog.">
        <title>Chromosome-level genome of Schistosoma haematobium underpins genome-wide explorations of molecular variation.</title>
        <authorList>
            <person name="Stroehlein A.J."/>
            <person name="Korhonen P.K."/>
            <person name="Lee V.V."/>
            <person name="Ralph S.A."/>
            <person name="Mentink-Kane M."/>
            <person name="You H."/>
            <person name="McManus D.P."/>
            <person name="Tchuente L.T."/>
            <person name="Stothard J.R."/>
            <person name="Kaur P."/>
            <person name="Dudchenko O."/>
            <person name="Aiden E.L."/>
            <person name="Yang B."/>
            <person name="Yang H."/>
            <person name="Emery A.M."/>
            <person name="Webster B.L."/>
            <person name="Brindley P.J."/>
            <person name="Rollinson D."/>
            <person name="Chang B.C.H."/>
            <person name="Gasser R.B."/>
            <person name="Young N.D."/>
        </authorList>
    </citation>
    <scope>NUCLEOTIDE SEQUENCE</scope>
</reference>
<organism evidence="3 4">
    <name type="scientific">Schistosoma haematobium</name>
    <name type="common">Blood fluke</name>
    <dbReference type="NCBI Taxonomy" id="6185"/>
    <lineage>
        <taxon>Eukaryota</taxon>
        <taxon>Metazoa</taxon>
        <taxon>Spiralia</taxon>
        <taxon>Lophotrochozoa</taxon>
        <taxon>Platyhelminthes</taxon>
        <taxon>Trematoda</taxon>
        <taxon>Digenea</taxon>
        <taxon>Strigeidida</taxon>
        <taxon>Schistosomatoidea</taxon>
        <taxon>Schistosomatidae</taxon>
        <taxon>Schistosoma</taxon>
    </lineage>
</organism>
<dbReference type="GeneID" id="75576702"/>
<proteinExistence type="predicted"/>
<feature type="domain" description="EF-hand" evidence="2">
    <location>
        <begin position="118"/>
        <end position="153"/>
    </location>
</feature>
<dbReference type="PROSITE" id="PS50222">
    <property type="entry name" value="EF_HAND_2"/>
    <property type="match status" value="1"/>
</dbReference>
<dbReference type="InterPro" id="IPR018247">
    <property type="entry name" value="EF_Hand_1_Ca_BS"/>
</dbReference>
<dbReference type="Gene3D" id="1.10.238.10">
    <property type="entry name" value="EF-hand"/>
    <property type="match status" value="1"/>
</dbReference>
<sequence>MSSFLHKVFSNYSCSDGFYVDREGCKTLFIELYGRKPNKEEMKCILSFFESNPDGEAIGLTFSGFLSSIQMLQKHFQNNLPHIDKHNRLSFDCLDLDSKDFVMINDLHKIWSRYLPSLPSGLLRTIFREFDQDCDGRVSYEDYLHTTKSTNIITSSRIIY</sequence>
<reference evidence="3" key="3">
    <citation type="submission" date="2021-06" db="EMBL/GenBank/DDBJ databases">
        <title>Chromosome-level genome assembly for S. haematobium.</title>
        <authorList>
            <person name="Stroehlein A.J."/>
        </authorList>
    </citation>
    <scope>NUCLEOTIDE SEQUENCE</scope>
</reference>
<dbReference type="EMBL" id="AMPZ03000002">
    <property type="protein sequence ID" value="KAH9591624.1"/>
    <property type="molecule type" value="Genomic_DNA"/>
</dbReference>
<evidence type="ECO:0000259" key="2">
    <source>
        <dbReference type="PROSITE" id="PS50222"/>
    </source>
</evidence>
<reference evidence="3" key="2">
    <citation type="journal article" date="2019" name="Gigascience">
        <title>High-quality Schistosoma haematobium genome achieved by single-molecule and long-range sequencing.</title>
        <authorList>
            <person name="Stroehlein A.J."/>
            <person name="Korhonen P.K."/>
            <person name="Chong T.M."/>
            <person name="Lim Y.L."/>
            <person name="Chan K.G."/>
            <person name="Webster B."/>
            <person name="Rollinson D."/>
            <person name="Brindley P.J."/>
            <person name="Gasser R.B."/>
            <person name="Young N.D."/>
        </authorList>
    </citation>
    <scope>NUCLEOTIDE SEQUENCE</scope>
</reference>
<dbReference type="RefSeq" id="XP_051071789.1">
    <property type="nucleotide sequence ID" value="XM_051208680.1"/>
</dbReference>
<evidence type="ECO:0000313" key="3">
    <source>
        <dbReference type="EMBL" id="KAH9591624.1"/>
    </source>
</evidence>
<dbReference type="AlphaFoldDB" id="A0A922LR01"/>
<gene>
    <name evidence="3" type="primary">EFCAB11_1</name>
    <name evidence="3" type="ORF">MS3_00001195</name>
</gene>
<keyword evidence="1" id="KW-0106">Calcium</keyword>
<dbReference type="Proteomes" id="UP000471633">
    <property type="component" value="Unassembled WGS sequence"/>
</dbReference>
<dbReference type="Pfam" id="PF13499">
    <property type="entry name" value="EF-hand_7"/>
    <property type="match status" value="1"/>
</dbReference>
<dbReference type="SUPFAM" id="SSF47473">
    <property type="entry name" value="EF-hand"/>
    <property type="match status" value="1"/>
</dbReference>
<protein>
    <submittedName>
        <fullName evidence="3">EF-hand calcium-binding domain-containing protein 11</fullName>
    </submittedName>
</protein>
<dbReference type="InterPro" id="IPR011992">
    <property type="entry name" value="EF-hand-dom_pair"/>
</dbReference>